<evidence type="ECO:0000256" key="2">
    <source>
        <dbReference type="SAM" id="Phobius"/>
    </source>
</evidence>
<keyword evidence="2" id="KW-1133">Transmembrane helix</keyword>
<proteinExistence type="predicted"/>
<evidence type="ECO:0000313" key="4">
    <source>
        <dbReference type="Proteomes" id="UP000502118"/>
    </source>
</evidence>
<dbReference type="EMBL" id="CP053097">
    <property type="protein sequence ID" value="QJR44406.1"/>
    <property type="molecule type" value="Genomic_DNA"/>
</dbReference>
<evidence type="ECO:0008006" key="5">
    <source>
        <dbReference type="Google" id="ProtNLM"/>
    </source>
</evidence>
<dbReference type="Proteomes" id="UP000502118">
    <property type="component" value="Chromosome"/>
</dbReference>
<feature type="transmembrane region" description="Helical" evidence="2">
    <location>
        <begin position="7"/>
        <end position="27"/>
    </location>
</feature>
<keyword evidence="4" id="KW-1185">Reference proteome</keyword>
<dbReference type="NCBIfam" id="NF045961">
    <property type="entry name" value="MAG5150_fam_LP"/>
    <property type="match status" value="1"/>
</dbReference>
<sequence length="349" mass="40269">MKHKNKFLTFSLISISTIVAILVPTIVTSCAPSQQEDKKPEASNINKSTNYQSLKTNYNSAKVIINKIKVNSDKFIQKSEAFINLLKELKTDLEEIAKSANLSEEEKQQINTYISTWLTIASAEQISANQASEYTTSLNKLEDISEDLDLVMKTHITKLNNDNNEFFQNLEVINNKLLEKNIENEQLQSSLRNIWSFFLETLVDPDHFTEEEHLHEHDINPQTSNQHNHSHAAANLYYESLEWVDDFIKIINKETNNQTNKTILINSFTNIMQLVKKADATKENDINKKFELFKYNLETLIVQDSKTIYANLDFKLQEDSKTILSNIKTNLEMLLDELKLPKNSVSFEE</sequence>
<evidence type="ECO:0000256" key="1">
    <source>
        <dbReference type="SAM" id="Coils"/>
    </source>
</evidence>
<feature type="coiled-coil region" evidence="1">
    <location>
        <begin position="156"/>
        <end position="190"/>
    </location>
</feature>
<protein>
    <recommendedName>
        <fullName evidence="5">Lipoprotein</fullName>
    </recommendedName>
</protein>
<gene>
    <name evidence="3" type="ORF">HLA92_03130</name>
</gene>
<keyword evidence="1" id="KW-0175">Coiled coil</keyword>
<name>A0A6M4JEA4_9MOLU</name>
<reference evidence="3 4" key="1">
    <citation type="submission" date="2020-05" db="EMBL/GenBank/DDBJ databases">
        <title>Novel Mycoplasma species detected in Mirounga angustirostris (northern elephant seal) from the USA.</title>
        <authorList>
            <person name="Volokhov D.V."/>
        </authorList>
    </citation>
    <scope>NUCLEOTIDE SEQUENCE [LARGE SCALE GENOMIC DNA]</scope>
    <source>
        <strain evidence="3 4">Mirounga ES2806-NAS</strain>
    </source>
</reference>
<keyword evidence="2" id="KW-0472">Membrane</keyword>
<accession>A0A6M4JEA4</accession>
<dbReference type="PROSITE" id="PS51257">
    <property type="entry name" value="PROKAR_LIPOPROTEIN"/>
    <property type="match status" value="1"/>
</dbReference>
<organism evidence="3 4">
    <name type="scientific">Mycoplasma miroungirhinis</name>
    <dbReference type="NCBI Taxonomy" id="754516"/>
    <lineage>
        <taxon>Bacteria</taxon>
        <taxon>Bacillati</taxon>
        <taxon>Mycoplasmatota</taxon>
        <taxon>Mollicutes</taxon>
        <taxon>Mycoplasmataceae</taxon>
        <taxon>Mycoplasma</taxon>
    </lineage>
</organism>
<dbReference type="AlphaFoldDB" id="A0A6M4JEA4"/>
<dbReference type="KEGG" id="mmio:HLA92_03130"/>
<keyword evidence="2" id="KW-0812">Transmembrane</keyword>
<dbReference type="RefSeq" id="WP_171113455.1">
    <property type="nucleotide sequence ID" value="NZ_CP053097.1"/>
</dbReference>
<evidence type="ECO:0000313" key="3">
    <source>
        <dbReference type="EMBL" id="QJR44406.1"/>
    </source>
</evidence>